<dbReference type="AlphaFoldDB" id="A0A1I6LFB7"/>
<keyword evidence="1" id="KW-0472">Membrane</keyword>
<keyword evidence="3" id="KW-1185">Reference proteome</keyword>
<dbReference type="EMBL" id="FOZK01000002">
    <property type="protein sequence ID" value="SFS02159.1"/>
    <property type="molecule type" value="Genomic_DNA"/>
</dbReference>
<keyword evidence="1" id="KW-1133">Transmembrane helix</keyword>
<dbReference type="Proteomes" id="UP000199062">
    <property type="component" value="Unassembled WGS sequence"/>
</dbReference>
<sequence length="670" mass="73066">MPDSSRTTDRRDAPTSTTRRTYLQAAGALGAVSLMGSALVDDSMRSDGVPRVADGAESDRREDFLWMHGTALDHDRLRANGYAFARRHDLAVVLAVRSANWESRERTVRRAMTEATAAGLDVWLRVGMLTELAADEFVADADARRAHLDRLAAVCGVYDDLTDAGRVVLWEEAPVMGQWVEGGAWTDAAVDNLLEHGPRIFADQKRVVSEATTDRDVGIFVHFPYVVDSKNPEVFRTLTDRIADRGATPDFAFLDFYRGWYEKDVGPGPADDAVRSLVGNASDALGGSPVFYLGQAHTVNPNHTPSKQSLRSNLRASLEAGAAGLGWYGRSRYAPTEQGFDPFVPNEPDVDVDEPVTTGTVARDRLQYAWLSTHSTRSGFDPADRFDLWLRGDAFSFYDRRVRAKDRDGWTFLRDVDGYVDGEYPYGGGPDGNVAVVRGLRRDRWLDGGALALRIESGTDAEETTLRDALAMPCDPDAYVAEHEAASLLAGDAPVERFALGASNERASLVPGDTRQLSVPIERAEPPSLHGLRHPDSLDAIRDLQSAERREGFDRRNHFDLWLHGTGLSEGGSLPGIEDGTGTPKSPADVSATAVGTDPVALCYGLRRDRFLDDGLSLSGSHDAGTDVDAAYAMPYAGSETFRTASRAAELLDEQPREVATYSLDAVDLQ</sequence>
<accession>A0A1I6LFB7</accession>
<feature type="transmembrane region" description="Helical" evidence="1">
    <location>
        <begin position="21"/>
        <end position="40"/>
    </location>
</feature>
<evidence type="ECO:0000256" key="1">
    <source>
        <dbReference type="SAM" id="Phobius"/>
    </source>
</evidence>
<evidence type="ECO:0000313" key="2">
    <source>
        <dbReference type="EMBL" id="SFS02159.1"/>
    </source>
</evidence>
<evidence type="ECO:0000313" key="3">
    <source>
        <dbReference type="Proteomes" id="UP000199062"/>
    </source>
</evidence>
<keyword evidence="1" id="KW-0812">Transmembrane</keyword>
<protein>
    <submittedName>
        <fullName evidence="2">Uncharacterized protein</fullName>
    </submittedName>
</protein>
<reference evidence="2 3" key="1">
    <citation type="submission" date="2016-10" db="EMBL/GenBank/DDBJ databases">
        <authorList>
            <person name="de Groot N.N."/>
        </authorList>
    </citation>
    <scope>NUCLEOTIDE SEQUENCE [LARGE SCALE GENOMIC DNA]</scope>
    <source>
        <strain evidence="2 3">CGMCC 1.10457</strain>
    </source>
</reference>
<dbReference type="PROSITE" id="PS51318">
    <property type="entry name" value="TAT"/>
    <property type="match status" value="1"/>
</dbReference>
<organism evidence="2 3">
    <name type="scientific">Halomicrobium zhouii</name>
    <dbReference type="NCBI Taxonomy" id="767519"/>
    <lineage>
        <taxon>Archaea</taxon>
        <taxon>Methanobacteriati</taxon>
        <taxon>Methanobacteriota</taxon>
        <taxon>Stenosarchaea group</taxon>
        <taxon>Halobacteria</taxon>
        <taxon>Halobacteriales</taxon>
        <taxon>Haloarculaceae</taxon>
        <taxon>Halomicrobium</taxon>
    </lineage>
</organism>
<proteinExistence type="predicted"/>
<gene>
    <name evidence="2" type="ORF">SAMN05216559_2606</name>
</gene>
<dbReference type="InterPro" id="IPR006311">
    <property type="entry name" value="TAT_signal"/>
</dbReference>
<dbReference type="RefSeq" id="WP_089816930.1">
    <property type="nucleotide sequence ID" value="NZ_FOZK01000002.1"/>
</dbReference>
<name>A0A1I6LFB7_9EURY</name>
<dbReference type="OrthoDB" id="201711at2157"/>